<comment type="caution">
    <text evidence="2">The sequence shown here is derived from an EMBL/GenBank/DDBJ whole genome shotgun (WGS) entry which is preliminary data.</text>
</comment>
<dbReference type="AlphaFoldDB" id="A0A8T3ABD3"/>
<dbReference type="InterPro" id="IPR040256">
    <property type="entry name" value="At4g02000-like"/>
</dbReference>
<gene>
    <name evidence="2" type="ORF">KFK09_023588</name>
</gene>
<feature type="domain" description="DUF4283" evidence="1">
    <location>
        <begin position="81"/>
        <end position="162"/>
    </location>
</feature>
<keyword evidence="3" id="KW-1185">Reference proteome</keyword>
<dbReference type="OrthoDB" id="1751950at2759"/>
<evidence type="ECO:0000259" key="1">
    <source>
        <dbReference type="Pfam" id="PF14111"/>
    </source>
</evidence>
<dbReference type="InterPro" id="IPR025558">
    <property type="entry name" value="DUF4283"/>
</dbReference>
<dbReference type="EMBL" id="JAGYWB010000017">
    <property type="protein sequence ID" value="KAI0493470.1"/>
    <property type="molecule type" value="Genomic_DNA"/>
</dbReference>
<organism evidence="2 3">
    <name type="scientific">Dendrobium nobile</name>
    <name type="common">Orchid</name>
    <dbReference type="NCBI Taxonomy" id="94219"/>
    <lineage>
        <taxon>Eukaryota</taxon>
        <taxon>Viridiplantae</taxon>
        <taxon>Streptophyta</taxon>
        <taxon>Embryophyta</taxon>
        <taxon>Tracheophyta</taxon>
        <taxon>Spermatophyta</taxon>
        <taxon>Magnoliopsida</taxon>
        <taxon>Liliopsida</taxon>
        <taxon>Asparagales</taxon>
        <taxon>Orchidaceae</taxon>
        <taxon>Epidendroideae</taxon>
        <taxon>Malaxideae</taxon>
        <taxon>Dendrobiinae</taxon>
        <taxon>Dendrobium</taxon>
    </lineage>
</organism>
<dbReference type="PANTHER" id="PTHR31286">
    <property type="entry name" value="GLYCINE-RICH CELL WALL STRUCTURAL PROTEIN 1.8-LIKE"/>
    <property type="match status" value="1"/>
</dbReference>
<reference evidence="2" key="1">
    <citation type="journal article" date="2022" name="Front. Genet.">
        <title>Chromosome-Scale Assembly of the Dendrobium nobile Genome Provides Insights Into the Molecular Mechanism of the Biosynthesis of the Medicinal Active Ingredient of Dendrobium.</title>
        <authorList>
            <person name="Xu Q."/>
            <person name="Niu S.-C."/>
            <person name="Li K.-L."/>
            <person name="Zheng P.-J."/>
            <person name="Zhang X.-J."/>
            <person name="Jia Y."/>
            <person name="Liu Y."/>
            <person name="Niu Y.-X."/>
            <person name="Yu L.-H."/>
            <person name="Chen D.-F."/>
            <person name="Zhang G.-Q."/>
        </authorList>
    </citation>
    <scope>NUCLEOTIDE SEQUENCE</scope>
    <source>
        <tissue evidence="2">Leaf</tissue>
    </source>
</reference>
<evidence type="ECO:0000313" key="3">
    <source>
        <dbReference type="Proteomes" id="UP000829196"/>
    </source>
</evidence>
<protein>
    <recommendedName>
        <fullName evidence="1">DUF4283 domain-containing protein</fullName>
    </recommendedName>
</protein>
<name>A0A8T3ABD3_DENNO</name>
<evidence type="ECO:0000313" key="2">
    <source>
        <dbReference type="EMBL" id="KAI0493470.1"/>
    </source>
</evidence>
<dbReference type="Pfam" id="PF14111">
    <property type="entry name" value="DUF4283"/>
    <property type="match status" value="1"/>
</dbReference>
<sequence>MASAQPSNTWGTVAGTEQIQNKGFINLNAGDHSSPPRSRSFKEVLSGGASSIDVLPNLSQMVFNGVPAFLLTNDEVLKLASLFQFTLVRKFGMNRPNLDSIRMFFTNLKLSGFFSIGLLDSRHIAIQLSNDLDYSRIFARRSYFIFNCQMRILKWMPFFDIKEESPIVPIWISFPDLRLHFFNSKVLHALGSIFGRPLQIDQATASRTRPSVAIILVEVDITKKTF</sequence>
<dbReference type="Proteomes" id="UP000829196">
    <property type="component" value="Unassembled WGS sequence"/>
</dbReference>
<dbReference type="PANTHER" id="PTHR31286:SF179">
    <property type="entry name" value="RNASE H TYPE-1 DOMAIN-CONTAINING PROTEIN"/>
    <property type="match status" value="1"/>
</dbReference>
<proteinExistence type="predicted"/>
<accession>A0A8T3ABD3</accession>